<organism evidence="2 3">
    <name type="scientific">Rhizopus azygosporus</name>
    <name type="common">Rhizopus microsporus var. azygosporus</name>
    <dbReference type="NCBI Taxonomy" id="86630"/>
    <lineage>
        <taxon>Eukaryota</taxon>
        <taxon>Fungi</taxon>
        <taxon>Fungi incertae sedis</taxon>
        <taxon>Mucoromycota</taxon>
        <taxon>Mucoromycotina</taxon>
        <taxon>Mucoromycetes</taxon>
        <taxon>Mucorales</taxon>
        <taxon>Mucorineae</taxon>
        <taxon>Rhizopodaceae</taxon>
        <taxon>Rhizopus</taxon>
    </lineage>
</organism>
<protein>
    <submittedName>
        <fullName evidence="2">Uncharacterized protein</fullName>
    </submittedName>
</protein>
<accession>A0A367JT69</accession>
<gene>
    <name evidence="2" type="ORF">CU097_010786</name>
</gene>
<dbReference type="EMBL" id="PJQL01000734">
    <property type="protein sequence ID" value="RCH93154.1"/>
    <property type="molecule type" value="Genomic_DNA"/>
</dbReference>
<feature type="signal peptide" evidence="1">
    <location>
        <begin position="1"/>
        <end position="16"/>
    </location>
</feature>
<keyword evidence="3" id="KW-1185">Reference proteome</keyword>
<dbReference type="AlphaFoldDB" id="A0A367JT69"/>
<proteinExistence type="predicted"/>
<evidence type="ECO:0000313" key="2">
    <source>
        <dbReference type="EMBL" id="RCH93154.1"/>
    </source>
</evidence>
<evidence type="ECO:0000256" key="1">
    <source>
        <dbReference type="SAM" id="SignalP"/>
    </source>
</evidence>
<sequence>MKILILLSLFITLVTALRINNKQALAQLITSQIRTRIQSGLVFKISASITQTMKIHVSVQLETTQGIAQIQQHHIDAFQTAAISGLEGK</sequence>
<keyword evidence="1" id="KW-0732">Signal</keyword>
<name>A0A367JT69_RHIAZ</name>
<comment type="caution">
    <text evidence="2">The sequence shown here is derived from an EMBL/GenBank/DDBJ whole genome shotgun (WGS) entry which is preliminary data.</text>
</comment>
<reference evidence="2 3" key="1">
    <citation type="journal article" date="2018" name="G3 (Bethesda)">
        <title>Phylogenetic and Phylogenomic Definition of Rhizopus Species.</title>
        <authorList>
            <person name="Gryganskyi A.P."/>
            <person name="Golan J."/>
            <person name="Dolatabadi S."/>
            <person name="Mondo S."/>
            <person name="Robb S."/>
            <person name="Idnurm A."/>
            <person name="Muszewska A."/>
            <person name="Steczkiewicz K."/>
            <person name="Masonjones S."/>
            <person name="Liao H.L."/>
            <person name="Gajdeczka M.T."/>
            <person name="Anike F."/>
            <person name="Vuek A."/>
            <person name="Anishchenko I.M."/>
            <person name="Voigt K."/>
            <person name="de Hoog G.S."/>
            <person name="Smith M.E."/>
            <person name="Heitman J."/>
            <person name="Vilgalys R."/>
            <person name="Stajich J.E."/>
        </authorList>
    </citation>
    <scope>NUCLEOTIDE SEQUENCE [LARGE SCALE GENOMIC DNA]</scope>
    <source>
        <strain evidence="2 3">CBS 357.93</strain>
    </source>
</reference>
<dbReference type="OrthoDB" id="2360307at2759"/>
<feature type="chain" id="PRO_5016711352" evidence="1">
    <location>
        <begin position="17"/>
        <end position="89"/>
    </location>
</feature>
<evidence type="ECO:0000313" key="3">
    <source>
        <dbReference type="Proteomes" id="UP000252139"/>
    </source>
</evidence>
<dbReference type="Proteomes" id="UP000252139">
    <property type="component" value="Unassembled WGS sequence"/>
</dbReference>